<organism evidence="2 3">
    <name type="scientific">Prorocentrum cordatum</name>
    <dbReference type="NCBI Taxonomy" id="2364126"/>
    <lineage>
        <taxon>Eukaryota</taxon>
        <taxon>Sar</taxon>
        <taxon>Alveolata</taxon>
        <taxon>Dinophyceae</taxon>
        <taxon>Prorocentrales</taxon>
        <taxon>Prorocentraceae</taxon>
        <taxon>Prorocentrum</taxon>
    </lineage>
</organism>
<sequence>MGKHGWHDLSRCRRWGQTKRTDQTTRSDRNGAATGQAEWSDRTVERRKLRRAAKGNRAFPRFSFRRKLSSMPRQPCQLSVQNERGSTPRPGLPSQALTRSSRSRRGSFRGPSQQTRSQSCRAARRAGWGQNGSSQPLTEFEPVPSRPTPRTCGARGARQPRSGGWTRGVRHEGGSRVRRRRREGAPRSEPVADRPARKDGAREARRPRSGGRARDTRQGGAGRRLCSRTQARGASFESSQRRRRGRREARHGAVEPMLPSHWALRYLWERSCCSGFVGLGNGIRTPSSNRTGL</sequence>
<reference evidence="2" key="1">
    <citation type="submission" date="2023-10" db="EMBL/GenBank/DDBJ databases">
        <authorList>
            <person name="Chen Y."/>
            <person name="Shah S."/>
            <person name="Dougan E. K."/>
            <person name="Thang M."/>
            <person name="Chan C."/>
        </authorList>
    </citation>
    <scope>NUCLEOTIDE SEQUENCE [LARGE SCALE GENOMIC DNA]</scope>
</reference>
<comment type="caution">
    <text evidence="2">The sequence shown here is derived from an EMBL/GenBank/DDBJ whole genome shotgun (WGS) entry which is preliminary data.</text>
</comment>
<keyword evidence="3" id="KW-1185">Reference proteome</keyword>
<feature type="compositionally biased region" description="Basic and acidic residues" evidence="1">
    <location>
        <begin position="183"/>
        <end position="217"/>
    </location>
</feature>
<feature type="compositionally biased region" description="Polar residues" evidence="1">
    <location>
        <begin position="227"/>
        <end position="238"/>
    </location>
</feature>
<feature type="region of interest" description="Disordered" evidence="1">
    <location>
        <begin position="1"/>
        <end position="252"/>
    </location>
</feature>
<dbReference type="EMBL" id="CAUYUJ010001646">
    <property type="protein sequence ID" value="CAK0796899.1"/>
    <property type="molecule type" value="Genomic_DNA"/>
</dbReference>
<protein>
    <submittedName>
        <fullName evidence="2">Uncharacterized protein</fullName>
    </submittedName>
</protein>
<proteinExistence type="predicted"/>
<feature type="compositionally biased region" description="Polar residues" evidence="1">
    <location>
        <begin position="76"/>
        <end position="85"/>
    </location>
</feature>
<feature type="compositionally biased region" description="Basic and acidic residues" evidence="1">
    <location>
        <begin position="19"/>
        <end position="29"/>
    </location>
</feature>
<name>A0ABN9PYS4_9DINO</name>
<evidence type="ECO:0000313" key="2">
    <source>
        <dbReference type="EMBL" id="CAK0796899.1"/>
    </source>
</evidence>
<gene>
    <name evidence="2" type="ORF">PCOR1329_LOCUS6141</name>
</gene>
<feature type="compositionally biased region" description="Basic and acidic residues" evidence="1">
    <location>
        <begin position="1"/>
        <end position="11"/>
    </location>
</feature>
<evidence type="ECO:0000256" key="1">
    <source>
        <dbReference type="SAM" id="MobiDB-lite"/>
    </source>
</evidence>
<accession>A0ABN9PYS4</accession>
<evidence type="ECO:0000313" key="3">
    <source>
        <dbReference type="Proteomes" id="UP001189429"/>
    </source>
</evidence>
<dbReference type="Proteomes" id="UP001189429">
    <property type="component" value="Unassembled WGS sequence"/>
</dbReference>